<proteinExistence type="predicted"/>
<comment type="caution">
    <text evidence="2">The sequence shown here is derived from an EMBL/GenBank/DDBJ whole genome shotgun (WGS) entry which is preliminary data.</text>
</comment>
<dbReference type="Proteomes" id="UP001271007">
    <property type="component" value="Unassembled WGS sequence"/>
</dbReference>
<feature type="region of interest" description="Disordered" evidence="1">
    <location>
        <begin position="159"/>
        <end position="178"/>
    </location>
</feature>
<dbReference type="EMBL" id="JAWDJX010000016">
    <property type="protein sequence ID" value="KAK3053409.1"/>
    <property type="molecule type" value="Genomic_DNA"/>
</dbReference>
<gene>
    <name evidence="2" type="ORF">LTR09_005578</name>
</gene>
<organism evidence="2 3">
    <name type="scientific">Extremus antarcticus</name>
    <dbReference type="NCBI Taxonomy" id="702011"/>
    <lineage>
        <taxon>Eukaryota</taxon>
        <taxon>Fungi</taxon>
        <taxon>Dikarya</taxon>
        <taxon>Ascomycota</taxon>
        <taxon>Pezizomycotina</taxon>
        <taxon>Dothideomycetes</taxon>
        <taxon>Dothideomycetidae</taxon>
        <taxon>Mycosphaerellales</taxon>
        <taxon>Extremaceae</taxon>
        <taxon>Extremus</taxon>
    </lineage>
</organism>
<name>A0AAJ0DG78_9PEZI</name>
<evidence type="ECO:0000256" key="1">
    <source>
        <dbReference type="SAM" id="MobiDB-lite"/>
    </source>
</evidence>
<evidence type="ECO:0000313" key="3">
    <source>
        <dbReference type="Proteomes" id="UP001271007"/>
    </source>
</evidence>
<sequence>MASPTGSPVWNGFEHTKFPNNSAASPPACKHDCTCCNDQYVPLLARQFPHVFETEMHSDAEAAANLNKYITTARDNHRAVRDTVATYGDVLVKRWTKKSTPKRDAMLLKARPDIYHSECAEVELAFELSQKLRRNMEKSGQQDPLQGLKARHEACLLPYGRLAPEGPDHSTPSALPRA</sequence>
<reference evidence="2" key="1">
    <citation type="submission" date="2023-04" db="EMBL/GenBank/DDBJ databases">
        <title>Black Yeasts Isolated from many extreme environments.</title>
        <authorList>
            <person name="Coleine C."/>
            <person name="Stajich J.E."/>
            <person name="Selbmann L."/>
        </authorList>
    </citation>
    <scope>NUCLEOTIDE SEQUENCE</scope>
    <source>
        <strain evidence="2">CCFEE 5312</strain>
    </source>
</reference>
<protein>
    <submittedName>
        <fullName evidence="2">Uncharacterized protein</fullName>
    </submittedName>
</protein>
<dbReference type="AlphaFoldDB" id="A0AAJ0DG78"/>
<keyword evidence="3" id="KW-1185">Reference proteome</keyword>
<accession>A0AAJ0DG78</accession>
<evidence type="ECO:0000313" key="2">
    <source>
        <dbReference type="EMBL" id="KAK3053409.1"/>
    </source>
</evidence>